<dbReference type="EMBL" id="CM042055">
    <property type="protein sequence ID" value="KAI3702682.1"/>
    <property type="molecule type" value="Genomic_DNA"/>
</dbReference>
<reference evidence="1 2" key="2">
    <citation type="journal article" date="2022" name="Mol. Ecol. Resour.">
        <title>The genomes of chicory, endive, great burdock and yacon provide insights into Asteraceae paleo-polyploidization history and plant inulin production.</title>
        <authorList>
            <person name="Fan W."/>
            <person name="Wang S."/>
            <person name="Wang H."/>
            <person name="Wang A."/>
            <person name="Jiang F."/>
            <person name="Liu H."/>
            <person name="Zhao H."/>
            <person name="Xu D."/>
            <person name="Zhang Y."/>
        </authorList>
    </citation>
    <scope>NUCLEOTIDE SEQUENCE [LARGE SCALE GENOMIC DNA]</scope>
    <source>
        <strain evidence="2">cv. Niubang</strain>
    </source>
</reference>
<reference evidence="2" key="1">
    <citation type="journal article" date="2022" name="Mol. Ecol. Resour.">
        <title>The genomes of chicory, endive, great burdock and yacon provide insights into Asteraceae palaeo-polyploidization history and plant inulin production.</title>
        <authorList>
            <person name="Fan W."/>
            <person name="Wang S."/>
            <person name="Wang H."/>
            <person name="Wang A."/>
            <person name="Jiang F."/>
            <person name="Liu H."/>
            <person name="Zhao H."/>
            <person name="Xu D."/>
            <person name="Zhang Y."/>
        </authorList>
    </citation>
    <scope>NUCLEOTIDE SEQUENCE [LARGE SCALE GENOMIC DNA]</scope>
    <source>
        <strain evidence="2">cv. Niubang</strain>
    </source>
</reference>
<name>A0ACB8ZXE6_ARCLA</name>
<sequence>MISEVFSLEEDKSWWVDSGATRHVCNNMDMFKTYKASNSVLYMGNHSTAQVKGKGKVTLEFTSGNTLTLNDVLHVPDVRKNLVSGSILNKHGFKLVFESDKVILSKGGRFVGKGYLTGGMFKLNINNVVNNSVNNVNMIDISNANNAVAPDVHMIDANNTTTSSAYFDYSLLLWHDDVLEKFKIYEVELKCDTKIKCLRTDRGGEYYNPRYFESMGIIHQVTAPYTPQQNGIAERKNRTLMEMVNSMMSYSGLSSGFWGEALLASCYILNRVPSKRSQKTPYELWNQRHIN</sequence>
<organism evidence="1 2">
    <name type="scientific">Arctium lappa</name>
    <name type="common">Greater burdock</name>
    <name type="synonym">Lappa major</name>
    <dbReference type="NCBI Taxonomy" id="4217"/>
    <lineage>
        <taxon>Eukaryota</taxon>
        <taxon>Viridiplantae</taxon>
        <taxon>Streptophyta</taxon>
        <taxon>Embryophyta</taxon>
        <taxon>Tracheophyta</taxon>
        <taxon>Spermatophyta</taxon>
        <taxon>Magnoliopsida</taxon>
        <taxon>eudicotyledons</taxon>
        <taxon>Gunneridae</taxon>
        <taxon>Pentapetalae</taxon>
        <taxon>asterids</taxon>
        <taxon>campanulids</taxon>
        <taxon>Asterales</taxon>
        <taxon>Asteraceae</taxon>
        <taxon>Carduoideae</taxon>
        <taxon>Cardueae</taxon>
        <taxon>Arctiinae</taxon>
        <taxon>Arctium</taxon>
    </lineage>
</organism>
<protein>
    <submittedName>
        <fullName evidence="1">Uncharacterized protein</fullName>
    </submittedName>
</protein>
<evidence type="ECO:0000313" key="1">
    <source>
        <dbReference type="EMBL" id="KAI3702682.1"/>
    </source>
</evidence>
<evidence type="ECO:0000313" key="2">
    <source>
        <dbReference type="Proteomes" id="UP001055879"/>
    </source>
</evidence>
<keyword evidence="2" id="KW-1185">Reference proteome</keyword>
<accession>A0ACB8ZXE6</accession>
<proteinExistence type="predicted"/>
<comment type="caution">
    <text evidence="1">The sequence shown here is derived from an EMBL/GenBank/DDBJ whole genome shotgun (WGS) entry which is preliminary data.</text>
</comment>
<gene>
    <name evidence="1" type="ORF">L6452_28431</name>
</gene>
<dbReference type="Proteomes" id="UP001055879">
    <property type="component" value="Linkage Group LG09"/>
</dbReference>